<reference evidence="8 9" key="1">
    <citation type="submission" date="2016-10" db="EMBL/GenBank/DDBJ databases">
        <authorList>
            <person name="de Groot N.N."/>
        </authorList>
    </citation>
    <scope>NUCLEOTIDE SEQUENCE [LARGE SCALE GENOMIC DNA]</scope>
    <source>
        <strain evidence="8 9">DSM 43941</strain>
    </source>
</reference>
<name>A0A1H1YB96_9ACTN</name>
<dbReference type="AlphaFoldDB" id="A0A1H1YB96"/>
<evidence type="ECO:0000256" key="5">
    <source>
        <dbReference type="PROSITE-ProRule" id="PRU01091"/>
    </source>
</evidence>
<dbReference type="Pfam" id="PF03704">
    <property type="entry name" value="BTAD"/>
    <property type="match status" value="1"/>
</dbReference>
<dbReference type="GO" id="GO:0003677">
    <property type="term" value="F:DNA binding"/>
    <property type="evidence" value="ECO:0007669"/>
    <property type="project" value="UniProtKB-UniRule"/>
</dbReference>
<feature type="compositionally biased region" description="Polar residues" evidence="6">
    <location>
        <begin position="819"/>
        <end position="840"/>
    </location>
</feature>
<dbReference type="Gene3D" id="1.25.40.10">
    <property type="entry name" value="Tetratricopeptide repeat domain"/>
    <property type="match status" value="2"/>
</dbReference>
<dbReference type="Gene3D" id="1.10.10.10">
    <property type="entry name" value="Winged helix-like DNA-binding domain superfamily/Winged helix DNA-binding domain"/>
    <property type="match status" value="1"/>
</dbReference>
<dbReference type="Proteomes" id="UP000198688">
    <property type="component" value="Chromosome I"/>
</dbReference>
<evidence type="ECO:0000313" key="8">
    <source>
        <dbReference type="EMBL" id="SDT18730.1"/>
    </source>
</evidence>
<evidence type="ECO:0000259" key="7">
    <source>
        <dbReference type="PROSITE" id="PS51755"/>
    </source>
</evidence>
<dbReference type="SMART" id="SM00862">
    <property type="entry name" value="Trans_reg_C"/>
    <property type="match status" value="1"/>
</dbReference>
<feature type="region of interest" description="Disordered" evidence="6">
    <location>
        <begin position="801"/>
        <end position="848"/>
    </location>
</feature>
<accession>A0A1H1YB96</accession>
<dbReference type="InterPro" id="IPR011990">
    <property type="entry name" value="TPR-like_helical_dom_sf"/>
</dbReference>
<keyword evidence="9" id="KW-1185">Reference proteome</keyword>
<dbReference type="PRINTS" id="PR00364">
    <property type="entry name" value="DISEASERSIST"/>
</dbReference>
<dbReference type="InterPro" id="IPR036388">
    <property type="entry name" value="WH-like_DNA-bd_sf"/>
</dbReference>
<dbReference type="InterPro" id="IPR027417">
    <property type="entry name" value="P-loop_NTPase"/>
</dbReference>
<dbReference type="InterPro" id="IPR016032">
    <property type="entry name" value="Sig_transdc_resp-reg_C-effctor"/>
</dbReference>
<evidence type="ECO:0000256" key="2">
    <source>
        <dbReference type="ARBA" id="ARBA00023015"/>
    </source>
</evidence>
<keyword evidence="3 5" id="KW-0238">DNA-binding</keyword>
<organism evidence="8 9">
    <name type="scientific">Actinoplanes derwentensis</name>
    <dbReference type="NCBI Taxonomy" id="113562"/>
    <lineage>
        <taxon>Bacteria</taxon>
        <taxon>Bacillati</taxon>
        <taxon>Actinomycetota</taxon>
        <taxon>Actinomycetes</taxon>
        <taxon>Micromonosporales</taxon>
        <taxon>Micromonosporaceae</taxon>
        <taxon>Actinoplanes</taxon>
    </lineage>
</organism>
<evidence type="ECO:0000256" key="6">
    <source>
        <dbReference type="SAM" id="MobiDB-lite"/>
    </source>
</evidence>
<keyword evidence="4" id="KW-0804">Transcription</keyword>
<feature type="DNA-binding region" description="OmpR/PhoB-type" evidence="5">
    <location>
        <begin position="1"/>
        <end position="104"/>
    </location>
</feature>
<dbReference type="SUPFAM" id="SSF52540">
    <property type="entry name" value="P-loop containing nucleoside triphosphate hydrolases"/>
    <property type="match status" value="1"/>
</dbReference>
<gene>
    <name evidence="8" type="ORF">SAMN04489716_2785</name>
</gene>
<dbReference type="InterPro" id="IPR005158">
    <property type="entry name" value="BTAD"/>
</dbReference>
<dbReference type="Gene3D" id="3.40.50.300">
    <property type="entry name" value="P-loop containing nucleotide triphosphate hydrolases"/>
    <property type="match status" value="1"/>
</dbReference>
<comment type="similarity">
    <text evidence="1">Belongs to the AfsR/DnrI/RedD regulatory family.</text>
</comment>
<protein>
    <submittedName>
        <fullName evidence="8">Transcriptional regulatory protein, C terminal</fullName>
    </submittedName>
</protein>
<evidence type="ECO:0000256" key="4">
    <source>
        <dbReference type="ARBA" id="ARBA00023163"/>
    </source>
</evidence>
<evidence type="ECO:0000256" key="3">
    <source>
        <dbReference type="ARBA" id="ARBA00023125"/>
    </source>
</evidence>
<dbReference type="RefSeq" id="WP_231954497.1">
    <property type="nucleotide sequence ID" value="NZ_BOMJ01000113.1"/>
</dbReference>
<dbReference type="PROSITE" id="PS51755">
    <property type="entry name" value="OMPR_PHOB"/>
    <property type="match status" value="1"/>
</dbReference>
<dbReference type="PANTHER" id="PTHR35807">
    <property type="entry name" value="TRANSCRIPTIONAL REGULATOR REDD-RELATED"/>
    <property type="match status" value="1"/>
</dbReference>
<keyword evidence="2" id="KW-0805">Transcription regulation</keyword>
<feature type="region of interest" description="Disordered" evidence="6">
    <location>
        <begin position="362"/>
        <end position="390"/>
    </location>
</feature>
<dbReference type="InterPro" id="IPR051677">
    <property type="entry name" value="AfsR-DnrI-RedD_regulator"/>
</dbReference>
<feature type="compositionally biased region" description="Pro residues" evidence="6">
    <location>
        <begin position="804"/>
        <end position="813"/>
    </location>
</feature>
<dbReference type="STRING" id="113562.SAMN04489716_2785"/>
<dbReference type="SUPFAM" id="SSF46894">
    <property type="entry name" value="C-terminal effector domain of the bipartite response regulators"/>
    <property type="match status" value="1"/>
</dbReference>
<feature type="region of interest" description="Disordered" evidence="6">
    <location>
        <begin position="571"/>
        <end position="626"/>
    </location>
</feature>
<feature type="region of interest" description="Disordered" evidence="6">
    <location>
        <begin position="144"/>
        <end position="223"/>
    </location>
</feature>
<dbReference type="EMBL" id="LT629758">
    <property type="protein sequence ID" value="SDT18730.1"/>
    <property type="molecule type" value="Genomic_DNA"/>
</dbReference>
<feature type="domain" description="OmpR/PhoB-type" evidence="7">
    <location>
        <begin position="1"/>
        <end position="104"/>
    </location>
</feature>
<evidence type="ECO:0000256" key="1">
    <source>
        <dbReference type="ARBA" id="ARBA00005820"/>
    </source>
</evidence>
<dbReference type="GO" id="GO:0000160">
    <property type="term" value="P:phosphorelay signal transduction system"/>
    <property type="evidence" value="ECO:0007669"/>
    <property type="project" value="InterPro"/>
</dbReference>
<dbReference type="SMART" id="SM01043">
    <property type="entry name" value="BTAD"/>
    <property type="match status" value="1"/>
</dbReference>
<dbReference type="PANTHER" id="PTHR35807:SF1">
    <property type="entry name" value="TRANSCRIPTIONAL REGULATOR REDD"/>
    <property type="match status" value="1"/>
</dbReference>
<proteinExistence type="inferred from homology"/>
<sequence>MVSPSPALHLQIMGPLRVWRDGTEIDTGPRQQRCLLALLLARVGQPVTMTDLVALIWGPAAPPSAVNVVHKYIGVLRRLLEPSLPLRMPGTYLQRDAGGYRFTAGPEVLDLSAFRAEVTAARAGVIAAQADPGPVQTRHDAFRSGLGTTQGRHHTPQTGHDAIRSGHNAPRASLDPDQTRHHTPQTRHHARQIGHDAPQIGLNTDQDGHSAALGGLDTGQNRHDATGAAPGVDPDGVDDPLVRYANALRLCHGLSGGSLADSVGASAVFAAIDSEFCEAAIEAAGLAIRSRRPSSVLAPLRLAAELNPLNEAVYTELITALATAGQQAEALAVYQTIRGRLAEDLGIDPGQTLQDAHRKVLTQDGDTERRPAQSPPGRVSTQNGDTGVRPAQLPPDLPVFVGRTAELATLGALVDEARQEAPLIIALDGMGGVGKSTLAVHFAHRCADRFPDGQLYLDLQGDRADESLRAGDALRSLLYGLGIPYARIPGTFDTRVGAYRSLTAGRRILVLLDNVRDPAQVRPLLPNSAQSLVLLTSRRPLLGLAALEGAHLLRTELPDLATAQQLLRRRLPADRRHLPRAPGRLANAPGRLHGKPGHLSDGPGGQPGDRRRVPADPGRLAEGLGHLPDDRGDIDEIIELCGRLPLALAVLAARLTARPALSLDSVAADLRDGARRLGVFTAGSGTPDPRTAFSWSYRQLSSGAARLFRLLSVAFGAGVTAGACAGLSGDTPDRTRADLDELTEAALLDEHDDGRFTTHVLVKAYADELFHTIEGPDEHRAAVDRLLRYYLHSSLHAQAILSPSRPPIMPTPPAASTHPARTQTHEQTGNAHSERPQSPNRIADNRAVRPQGPEQIVGVHAERPQTYAQALAWFDGQREALAEAVRLADGPVAWRLAISMQQYLQVTGRFKDWEDVMRSALPATRESRDPVGEAHLLRSLAGARWSLGASEEALDLLSSALKIFEKQGMRQEQALTHTNIHRILETHPARLMTKPPA</sequence>
<feature type="compositionally biased region" description="Basic residues" evidence="6">
    <location>
        <begin position="181"/>
        <end position="192"/>
    </location>
</feature>
<dbReference type="InterPro" id="IPR001867">
    <property type="entry name" value="OmpR/PhoB-type_DNA-bd"/>
</dbReference>
<dbReference type="GO" id="GO:0006355">
    <property type="term" value="P:regulation of DNA-templated transcription"/>
    <property type="evidence" value="ECO:0007669"/>
    <property type="project" value="InterPro"/>
</dbReference>
<dbReference type="SUPFAM" id="SSF48452">
    <property type="entry name" value="TPR-like"/>
    <property type="match status" value="1"/>
</dbReference>
<evidence type="ECO:0000313" key="9">
    <source>
        <dbReference type="Proteomes" id="UP000198688"/>
    </source>
</evidence>